<comment type="similarity">
    <text evidence="2">Belongs to the SID1 family.</text>
</comment>
<keyword evidence="4" id="KW-0732">Signal</keyword>
<evidence type="ECO:0000256" key="2">
    <source>
        <dbReference type="ARBA" id="ARBA00006618"/>
    </source>
</evidence>
<name>A0AAV8XAE3_9CUCU</name>
<feature type="transmembrane region" description="Helical" evidence="8">
    <location>
        <begin position="43"/>
        <end position="65"/>
    </location>
</feature>
<dbReference type="EMBL" id="JANEYF010003560">
    <property type="protein sequence ID" value="KAJ8935540.1"/>
    <property type="molecule type" value="Genomic_DNA"/>
</dbReference>
<protein>
    <submittedName>
        <fullName evidence="9">Uncharacterized protein</fullName>
    </submittedName>
</protein>
<organism evidence="9 10">
    <name type="scientific">Rhamnusium bicolor</name>
    <dbReference type="NCBI Taxonomy" id="1586634"/>
    <lineage>
        <taxon>Eukaryota</taxon>
        <taxon>Metazoa</taxon>
        <taxon>Ecdysozoa</taxon>
        <taxon>Arthropoda</taxon>
        <taxon>Hexapoda</taxon>
        <taxon>Insecta</taxon>
        <taxon>Pterygota</taxon>
        <taxon>Neoptera</taxon>
        <taxon>Endopterygota</taxon>
        <taxon>Coleoptera</taxon>
        <taxon>Polyphaga</taxon>
        <taxon>Cucujiformia</taxon>
        <taxon>Chrysomeloidea</taxon>
        <taxon>Cerambycidae</taxon>
        <taxon>Lepturinae</taxon>
        <taxon>Rhagiini</taxon>
        <taxon>Rhamnusium</taxon>
    </lineage>
</organism>
<comment type="caution">
    <text evidence="9">The sequence shown here is derived from an EMBL/GenBank/DDBJ whole genome shotgun (WGS) entry which is preliminary data.</text>
</comment>
<gene>
    <name evidence="9" type="ORF">NQ314_012744</name>
</gene>
<reference evidence="9" key="1">
    <citation type="journal article" date="2023" name="Insect Mol. Biol.">
        <title>Genome sequencing provides insights into the evolution of gene families encoding plant cell wall-degrading enzymes in longhorned beetles.</title>
        <authorList>
            <person name="Shin N.R."/>
            <person name="Okamura Y."/>
            <person name="Kirsch R."/>
            <person name="Pauchet Y."/>
        </authorList>
    </citation>
    <scope>NUCLEOTIDE SEQUENCE</scope>
    <source>
        <strain evidence="9">RBIC_L_NR</strain>
    </source>
</reference>
<keyword evidence="6 8" id="KW-0472">Membrane</keyword>
<keyword evidence="3 8" id="KW-0812">Transmembrane</keyword>
<sequence length="71" mass="8474">MDIIITDYIEPLSEDQIRTLLKTEKLTVSFFSRHPKRIKQRSYNYLSHTLSIALFYSIPVVQLVVTYQRVR</sequence>
<evidence type="ECO:0000256" key="4">
    <source>
        <dbReference type="ARBA" id="ARBA00022729"/>
    </source>
</evidence>
<proteinExistence type="inferred from homology"/>
<dbReference type="Pfam" id="PF13965">
    <property type="entry name" value="SID-1_RNA_chan"/>
    <property type="match status" value="1"/>
</dbReference>
<evidence type="ECO:0000313" key="9">
    <source>
        <dbReference type="EMBL" id="KAJ8935540.1"/>
    </source>
</evidence>
<evidence type="ECO:0000313" key="10">
    <source>
        <dbReference type="Proteomes" id="UP001162156"/>
    </source>
</evidence>
<keyword evidence="10" id="KW-1185">Reference proteome</keyword>
<dbReference type="GO" id="GO:0016020">
    <property type="term" value="C:membrane"/>
    <property type="evidence" value="ECO:0007669"/>
    <property type="project" value="UniProtKB-SubCell"/>
</dbReference>
<dbReference type="Proteomes" id="UP001162156">
    <property type="component" value="Unassembled WGS sequence"/>
</dbReference>
<evidence type="ECO:0000256" key="5">
    <source>
        <dbReference type="ARBA" id="ARBA00022989"/>
    </source>
</evidence>
<dbReference type="InterPro" id="IPR025958">
    <property type="entry name" value="SID1_TM_fam"/>
</dbReference>
<keyword evidence="5 8" id="KW-1133">Transmembrane helix</keyword>
<evidence type="ECO:0000256" key="8">
    <source>
        <dbReference type="SAM" id="Phobius"/>
    </source>
</evidence>
<comment type="subcellular location">
    <subcellularLocation>
        <location evidence="1">Membrane</location>
        <topology evidence="1">Multi-pass membrane protein</topology>
    </subcellularLocation>
</comment>
<evidence type="ECO:0000256" key="6">
    <source>
        <dbReference type="ARBA" id="ARBA00023136"/>
    </source>
</evidence>
<evidence type="ECO:0000256" key="7">
    <source>
        <dbReference type="ARBA" id="ARBA00023180"/>
    </source>
</evidence>
<dbReference type="AlphaFoldDB" id="A0AAV8XAE3"/>
<evidence type="ECO:0000256" key="3">
    <source>
        <dbReference type="ARBA" id="ARBA00022692"/>
    </source>
</evidence>
<accession>A0AAV8XAE3</accession>
<keyword evidence="7" id="KW-0325">Glycoprotein</keyword>
<evidence type="ECO:0000256" key="1">
    <source>
        <dbReference type="ARBA" id="ARBA00004141"/>
    </source>
</evidence>